<evidence type="ECO:0000313" key="2">
    <source>
        <dbReference type="Proteomes" id="UP000887458"/>
    </source>
</evidence>
<dbReference type="Proteomes" id="UP000887458">
    <property type="component" value="Unassembled WGS sequence"/>
</dbReference>
<protein>
    <submittedName>
        <fullName evidence="1">Uncharacterized protein</fullName>
    </submittedName>
</protein>
<keyword evidence="2" id="KW-1185">Reference proteome</keyword>
<sequence length="164" mass="20110">MINGNIEINVEQSDLKVRKGSQKLEFIMRMIKHYKHGKNFKNIAFSLAQLHQESIFIRKFWFPDPEPPQDCIDLPKKWHPFPLGYGIMKGHYRRRFQIRIGNWIFNKTWGIVQFEAEIIPYKSKHEPIFLKNLFRTEYKQNYQQFLLDVNWWRYEENMNMQTIK</sequence>
<reference evidence="1 2" key="2">
    <citation type="journal article" date="2022" name="Mol. Biol. Evol.">
        <title>Comparative Genomics Reveals Insights into the Divergent Evolution of Astigmatic Mites and Household Pest Adaptations.</title>
        <authorList>
            <person name="Xiong Q."/>
            <person name="Wan A.T."/>
            <person name="Liu X."/>
            <person name="Fung C.S."/>
            <person name="Xiao X."/>
            <person name="Malainual N."/>
            <person name="Hou J."/>
            <person name="Wang L."/>
            <person name="Wang M."/>
            <person name="Yang K.Y."/>
            <person name="Cui Y."/>
            <person name="Leung E.L."/>
            <person name="Nong W."/>
            <person name="Shin S.K."/>
            <person name="Au S.W."/>
            <person name="Jeong K.Y."/>
            <person name="Chew F.T."/>
            <person name="Hui J.H."/>
            <person name="Leung T.F."/>
            <person name="Tungtrongchitr A."/>
            <person name="Zhong N."/>
            <person name="Liu Z."/>
            <person name="Tsui S.K."/>
        </authorList>
    </citation>
    <scope>NUCLEOTIDE SEQUENCE [LARGE SCALE GENOMIC DNA]</scope>
    <source>
        <tissue evidence="1">Whole mite body</tissue>
    </source>
</reference>
<proteinExistence type="predicted"/>
<dbReference type="EMBL" id="NJHN03000094">
    <property type="protein sequence ID" value="KAH9416388.1"/>
    <property type="molecule type" value="Genomic_DNA"/>
</dbReference>
<name>A0ABQ8J1H6_DERPT</name>
<organism evidence="1 2">
    <name type="scientific">Dermatophagoides pteronyssinus</name>
    <name type="common">European house dust mite</name>
    <dbReference type="NCBI Taxonomy" id="6956"/>
    <lineage>
        <taxon>Eukaryota</taxon>
        <taxon>Metazoa</taxon>
        <taxon>Ecdysozoa</taxon>
        <taxon>Arthropoda</taxon>
        <taxon>Chelicerata</taxon>
        <taxon>Arachnida</taxon>
        <taxon>Acari</taxon>
        <taxon>Acariformes</taxon>
        <taxon>Sarcoptiformes</taxon>
        <taxon>Astigmata</taxon>
        <taxon>Psoroptidia</taxon>
        <taxon>Analgoidea</taxon>
        <taxon>Pyroglyphidae</taxon>
        <taxon>Dermatophagoidinae</taxon>
        <taxon>Dermatophagoides</taxon>
    </lineage>
</organism>
<evidence type="ECO:0000313" key="1">
    <source>
        <dbReference type="EMBL" id="KAH9416388.1"/>
    </source>
</evidence>
<accession>A0ABQ8J1H6</accession>
<reference evidence="1 2" key="1">
    <citation type="journal article" date="2018" name="J. Allergy Clin. Immunol.">
        <title>High-quality assembly of Dermatophagoides pteronyssinus genome and transcriptome reveals a wide range of novel allergens.</title>
        <authorList>
            <person name="Liu X.Y."/>
            <person name="Yang K.Y."/>
            <person name="Wang M.Q."/>
            <person name="Kwok J.S."/>
            <person name="Zeng X."/>
            <person name="Yang Z."/>
            <person name="Xiao X.J."/>
            <person name="Lau C.P."/>
            <person name="Li Y."/>
            <person name="Huang Z.M."/>
            <person name="Ba J.G."/>
            <person name="Yim A.K."/>
            <person name="Ouyang C.Y."/>
            <person name="Ngai S.M."/>
            <person name="Chan T.F."/>
            <person name="Leung E.L."/>
            <person name="Liu L."/>
            <person name="Liu Z.G."/>
            <person name="Tsui S.K."/>
        </authorList>
    </citation>
    <scope>NUCLEOTIDE SEQUENCE [LARGE SCALE GENOMIC DNA]</scope>
    <source>
        <strain evidence="1">Derp</strain>
    </source>
</reference>
<gene>
    <name evidence="1" type="ORF">DERP_015418</name>
</gene>
<comment type="caution">
    <text evidence="1">The sequence shown here is derived from an EMBL/GenBank/DDBJ whole genome shotgun (WGS) entry which is preliminary data.</text>
</comment>